<organism evidence="9 10">
    <name type="scientific">Chryseomicrobium palamuruense</name>
    <dbReference type="NCBI Taxonomy" id="682973"/>
    <lineage>
        <taxon>Bacteria</taxon>
        <taxon>Bacillati</taxon>
        <taxon>Bacillota</taxon>
        <taxon>Bacilli</taxon>
        <taxon>Bacillales</taxon>
        <taxon>Caryophanaceae</taxon>
        <taxon>Chryseomicrobium</taxon>
    </lineage>
</organism>
<protein>
    <recommendedName>
        <fullName evidence="7">1-acyl-sn-glycerol-3-phosphate acyltransferase</fullName>
        <ecNumber evidence="7">2.3.1.51</ecNumber>
    </recommendedName>
</protein>
<dbReference type="EC" id="2.3.1.51" evidence="7"/>
<keyword evidence="10" id="KW-1185">Reference proteome</keyword>
<dbReference type="RefSeq" id="WP_378140926.1">
    <property type="nucleotide sequence ID" value="NZ_JBHSEF010000011.1"/>
</dbReference>
<keyword evidence="5 7" id="KW-0443">Lipid metabolism</keyword>
<comment type="similarity">
    <text evidence="2 7">Belongs to the 1-acyl-sn-glycerol-3-phosphate acyltransferase family.</text>
</comment>
<dbReference type="Proteomes" id="UP001595733">
    <property type="component" value="Unassembled WGS sequence"/>
</dbReference>
<dbReference type="NCBIfam" id="TIGR00530">
    <property type="entry name" value="AGP_acyltrn"/>
    <property type="match status" value="1"/>
</dbReference>
<dbReference type="SMART" id="SM00563">
    <property type="entry name" value="PlsC"/>
    <property type="match status" value="1"/>
</dbReference>
<dbReference type="PANTHER" id="PTHR10434:SF64">
    <property type="entry name" value="1-ACYL-SN-GLYCEROL-3-PHOSPHATE ACYLTRANSFERASE-RELATED"/>
    <property type="match status" value="1"/>
</dbReference>
<proteinExistence type="inferred from homology"/>
<dbReference type="InterPro" id="IPR004552">
    <property type="entry name" value="AGP_acyltrans"/>
</dbReference>
<comment type="caution">
    <text evidence="9">The sequence shown here is derived from an EMBL/GenBank/DDBJ whole genome shotgun (WGS) entry which is preliminary data.</text>
</comment>
<dbReference type="EMBL" id="JBHSEF010000011">
    <property type="protein sequence ID" value="MFC4354656.1"/>
    <property type="molecule type" value="Genomic_DNA"/>
</dbReference>
<reference evidence="10" key="1">
    <citation type="journal article" date="2019" name="Int. J. Syst. Evol. Microbiol.">
        <title>The Global Catalogue of Microorganisms (GCM) 10K type strain sequencing project: providing services to taxonomists for standard genome sequencing and annotation.</title>
        <authorList>
            <consortium name="The Broad Institute Genomics Platform"/>
            <consortium name="The Broad Institute Genome Sequencing Center for Infectious Disease"/>
            <person name="Wu L."/>
            <person name="Ma J."/>
        </authorList>
    </citation>
    <scope>NUCLEOTIDE SEQUENCE [LARGE SCALE GENOMIC DNA]</scope>
    <source>
        <strain evidence="10">CCUG 50353</strain>
    </source>
</reference>
<dbReference type="CDD" id="cd07989">
    <property type="entry name" value="LPLAT_AGPAT-like"/>
    <property type="match status" value="1"/>
</dbReference>
<evidence type="ECO:0000313" key="9">
    <source>
        <dbReference type="EMBL" id="MFC4354656.1"/>
    </source>
</evidence>
<dbReference type="PANTHER" id="PTHR10434">
    <property type="entry name" value="1-ACYL-SN-GLYCEROL-3-PHOSPHATE ACYLTRANSFERASE"/>
    <property type="match status" value="1"/>
</dbReference>
<evidence type="ECO:0000256" key="3">
    <source>
        <dbReference type="ARBA" id="ARBA00022516"/>
    </source>
</evidence>
<dbReference type="GO" id="GO:0016746">
    <property type="term" value="F:acyltransferase activity"/>
    <property type="evidence" value="ECO:0007669"/>
    <property type="project" value="UniProtKB-KW"/>
</dbReference>
<evidence type="ECO:0000256" key="7">
    <source>
        <dbReference type="RuleBase" id="RU361267"/>
    </source>
</evidence>
<dbReference type="Pfam" id="PF01553">
    <property type="entry name" value="Acyltransferase"/>
    <property type="match status" value="1"/>
</dbReference>
<accession>A0ABV8UV80</accession>
<keyword evidence="7" id="KW-1208">Phospholipid metabolism</keyword>
<evidence type="ECO:0000313" key="10">
    <source>
        <dbReference type="Proteomes" id="UP001595733"/>
    </source>
</evidence>
<keyword evidence="4 7" id="KW-0808">Transferase</keyword>
<comment type="pathway">
    <text evidence="1">Lipid metabolism.</text>
</comment>
<evidence type="ECO:0000256" key="4">
    <source>
        <dbReference type="ARBA" id="ARBA00022679"/>
    </source>
</evidence>
<dbReference type="InterPro" id="IPR002123">
    <property type="entry name" value="Plipid/glycerol_acylTrfase"/>
</dbReference>
<gene>
    <name evidence="9" type="ORF">ACFO0S_06115</name>
</gene>
<evidence type="ECO:0000256" key="5">
    <source>
        <dbReference type="ARBA" id="ARBA00023098"/>
    </source>
</evidence>
<keyword evidence="3 7" id="KW-0444">Lipid biosynthesis</keyword>
<comment type="domain">
    <text evidence="7">The HXXXXD motif is essential for acyltransferase activity and may constitute the binding site for the phosphate moiety of the glycerol-3-phosphate.</text>
</comment>
<name>A0ABV8UV80_9BACL</name>
<evidence type="ECO:0000256" key="1">
    <source>
        <dbReference type="ARBA" id="ARBA00005189"/>
    </source>
</evidence>
<feature type="domain" description="Phospholipid/glycerol acyltransferase" evidence="8">
    <location>
        <begin position="49"/>
        <end position="163"/>
    </location>
</feature>
<comment type="catalytic activity">
    <reaction evidence="7">
        <text>a 1-acyl-sn-glycero-3-phosphate + an acyl-CoA = a 1,2-diacyl-sn-glycero-3-phosphate + CoA</text>
        <dbReference type="Rhea" id="RHEA:19709"/>
        <dbReference type="ChEBI" id="CHEBI:57287"/>
        <dbReference type="ChEBI" id="CHEBI:57970"/>
        <dbReference type="ChEBI" id="CHEBI:58342"/>
        <dbReference type="ChEBI" id="CHEBI:58608"/>
        <dbReference type="EC" id="2.3.1.51"/>
    </reaction>
</comment>
<keyword evidence="7" id="KW-0594">Phospholipid biosynthesis</keyword>
<keyword evidence="6 7" id="KW-0012">Acyltransferase</keyword>
<evidence type="ECO:0000256" key="6">
    <source>
        <dbReference type="ARBA" id="ARBA00023315"/>
    </source>
</evidence>
<sequence length="216" mass="24341">MRIQKSQLSAQAYDEEVYKVPRHWATNILKKAGVSVEISGVEHLPIGPVLFISNHEGNFDIPVLIAHVPKPFGFLSKVEVKKIPFISDWMEEMNCVFIDRTNRKNALQSIHDSVERLQQGHSLLLFPEGTRSKGNGVQPFKSGFIRIAERANVPIVPIAIYGTSHIMEQNNNHIVPAHVKIQLLPYVELSQQPSEWLLADIQNQIEQAVAQLKGDL</sequence>
<evidence type="ECO:0000256" key="2">
    <source>
        <dbReference type="ARBA" id="ARBA00008655"/>
    </source>
</evidence>
<evidence type="ECO:0000259" key="8">
    <source>
        <dbReference type="SMART" id="SM00563"/>
    </source>
</evidence>
<dbReference type="SUPFAM" id="SSF69593">
    <property type="entry name" value="Glycerol-3-phosphate (1)-acyltransferase"/>
    <property type="match status" value="1"/>
</dbReference>